<keyword evidence="2" id="KW-1133">Transmembrane helix</keyword>
<feature type="transmembrane region" description="Helical" evidence="2">
    <location>
        <begin position="173"/>
        <end position="193"/>
    </location>
</feature>
<keyword evidence="5" id="KW-1185">Reference proteome</keyword>
<evidence type="ECO:0000256" key="1">
    <source>
        <dbReference type="SAM" id="MobiDB-lite"/>
    </source>
</evidence>
<keyword evidence="3" id="KW-0732">Signal</keyword>
<feature type="compositionally biased region" description="Low complexity" evidence="1">
    <location>
        <begin position="67"/>
        <end position="79"/>
    </location>
</feature>
<keyword evidence="2" id="KW-0472">Membrane</keyword>
<protein>
    <submittedName>
        <fullName evidence="4">Uncharacterized protein</fullName>
    </submittedName>
</protein>
<dbReference type="EMBL" id="JATAAI010000018">
    <property type="protein sequence ID" value="KAK1739369.1"/>
    <property type="molecule type" value="Genomic_DNA"/>
</dbReference>
<feature type="chain" id="PRO_5041937546" evidence="3">
    <location>
        <begin position="20"/>
        <end position="251"/>
    </location>
</feature>
<comment type="caution">
    <text evidence="4">The sequence shown here is derived from an EMBL/GenBank/DDBJ whole genome shotgun (WGS) entry which is preliminary data.</text>
</comment>
<accession>A0AAD8Y5E8</accession>
<dbReference type="AlphaFoldDB" id="A0AAD8Y5E8"/>
<feature type="signal peptide" evidence="3">
    <location>
        <begin position="1"/>
        <end position="19"/>
    </location>
</feature>
<organism evidence="4 5">
    <name type="scientific">Skeletonema marinoi</name>
    <dbReference type="NCBI Taxonomy" id="267567"/>
    <lineage>
        <taxon>Eukaryota</taxon>
        <taxon>Sar</taxon>
        <taxon>Stramenopiles</taxon>
        <taxon>Ochrophyta</taxon>
        <taxon>Bacillariophyta</taxon>
        <taxon>Coscinodiscophyceae</taxon>
        <taxon>Thalassiosirophycidae</taxon>
        <taxon>Thalassiosirales</taxon>
        <taxon>Skeletonemataceae</taxon>
        <taxon>Skeletonema</taxon>
        <taxon>Skeletonema marinoi-dohrnii complex</taxon>
    </lineage>
</organism>
<reference evidence="4" key="1">
    <citation type="submission" date="2023-06" db="EMBL/GenBank/DDBJ databases">
        <title>Survivors Of The Sea: Transcriptome response of Skeletonema marinoi to long-term dormancy.</title>
        <authorList>
            <person name="Pinder M.I.M."/>
            <person name="Kourtchenko O."/>
            <person name="Robertson E.K."/>
            <person name="Larsson T."/>
            <person name="Maumus F."/>
            <person name="Osuna-Cruz C.M."/>
            <person name="Vancaester E."/>
            <person name="Stenow R."/>
            <person name="Vandepoele K."/>
            <person name="Ploug H."/>
            <person name="Bruchert V."/>
            <person name="Godhe A."/>
            <person name="Topel M."/>
        </authorList>
    </citation>
    <scope>NUCLEOTIDE SEQUENCE</scope>
    <source>
        <strain evidence="4">R05AC</strain>
    </source>
</reference>
<sequence length="251" mass="26931">MRYLTNIVLLLSACASVAAAAAADGDWKLRPSTLIATTIEIDRRQLGGSKSSKRFFAKESKSKGRKSSSGTASRSRQSTKSAKFLTANNRDSSDDNRIKSTSQENSSFQGSLFEGANANLITPSSSPLGSGVPIAGQDDFFSRTNSDTDEETRTNFLEIEDNGDYSGLRTQNMVVGIASLFALLAAIVGVAVMRKRRANADTENNILDSVEIAPVVTAVRPNRRPPSNSIVAPVDDTDYSCDLFGFKDCLA</sequence>
<keyword evidence="2" id="KW-0812">Transmembrane</keyword>
<gene>
    <name evidence="4" type="ORF">QTG54_009912</name>
</gene>
<evidence type="ECO:0000256" key="3">
    <source>
        <dbReference type="SAM" id="SignalP"/>
    </source>
</evidence>
<feature type="region of interest" description="Disordered" evidence="1">
    <location>
        <begin position="50"/>
        <end position="106"/>
    </location>
</feature>
<evidence type="ECO:0000313" key="5">
    <source>
        <dbReference type="Proteomes" id="UP001224775"/>
    </source>
</evidence>
<name>A0AAD8Y5E8_9STRA</name>
<dbReference type="Proteomes" id="UP001224775">
    <property type="component" value="Unassembled WGS sequence"/>
</dbReference>
<proteinExistence type="predicted"/>
<evidence type="ECO:0000313" key="4">
    <source>
        <dbReference type="EMBL" id="KAK1739369.1"/>
    </source>
</evidence>
<evidence type="ECO:0000256" key="2">
    <source>
        <dbReference type="SAM" id="Phobius"/>
    </source>
</evidence>